<dbReference type="GO" id="GO:0006865">
    <property type="term" value="P:amino acid transport"/>
    <property type="evidence" value="ECO:0007669"/>
    <property type="project" value="UniProtKB-KW"/>
</dbReference>
<accession>A0A1H0NDJ0</accession>
<gene>
    <name evidence="11" type="ORF">SAMN05216259_11418</name>
</gene>
<evidence type="ECO:0000256" key="7">
    <source>
        <dbReference type="ARBA" id="ARBA00022989"/>
    </source>
</evidence>
<keyword evidence="6" id="KW-0029">Amino-acid transport</keyword>
<keyword evidence="12" id="KW-1185">Reference proteome</keyword>
<evidence type="ECO:0000313" key="11">
    <source>
        <dbReference type="EMBL" id="SDO90370.1"/>
    </source>
</evidence>
<sequence length="250" mass="26863">MNGLHRVRDTFFNGHLLAEVFPSLLRTGLLNTLVLALLASAIGLVAGILLASGLMSRRLVVRVPCRTYVDILRGLPHILSIYLIGQGLPLAGLNVFGTWTYGYAALAIGLTEGSYMAEIFRSGFQSVDPGIVEAARSLGMSHGKAMRLVVVPVGFRRVLPALTGQFILVIKSTALVYLLGLVTGQREMFAIAQDASANDASLTPLVAAGVLYLAITVPLTYAVNAWDRRLRDGRRARPATEPVPQQEALV</sequence>
<comment type="subcellular location">
    <subcellularLocation>
        <location evidence="1 9">Cell membrane</location>
        <topology evidence="1 9">Multi-pass membrane protein</topology>
    </subcellularLocation>
</comment>
<dbReference type="CDD" id="cd06261">
    <property type="entry name" value="TM_PBP2"/>
    <property type="match status" value="1"/>
</dbReference>
<dbReference type="SUPFAM" id="SSF161098">
    <property type="entry name" value="MetI-like"/>
    <property type="match status" value="1"/>
</dbReference>
<dbReference type="EMBL" id="FNIE01000014">
    <property type="protein sequence ID" value="SDO90370.1"/>
    <property type="molecule type" value="Genomic_DNA"/>
</dbReference>
<dbReference type="InterPro" id="IPR010065">
    <property type="entry name" value="AA_ABC_transptr_permease_3TM"/>
</dbReference>
<dbReference type="STRING" id="310781.SAMN05216259_11418"/>
<dbReference type="Proteomes" id="UP000199341">
    <property type="component" value="Unassembled WGS sequence"/>
</dbReference>
<comment type="similarity">
    <text evidence="2">Belongs to the binding-protein-dependent transport system permease family. HisMQ subfamily.</text>
</comment>
<evidence type="ECO:0000313" key="12">
    <source>
        <dbReference type="Proteomes" id="UP000199341"/>
    </source>
</evidence>
<dbReference type="RefSeq" id="WP_093787221.1">
    <property type="nucleotide sequence ID" value="NZ_FNIE01000014.1"/>
</dbReference>
<organism evidence="11 12">
    <name type="scientific">Actinacidiphila guanduensis</name>
    <dbReference type="NCBI Taxonomy" id="310781"/>
    <lineage>
        <taxon>Bacteria</taxon>
        <taxon>Bacillati</taxon>
        <taxon>Actinomycetota</taxon>
        <taxon>Actinomycetes</taxon>
        <taxon>Kitasatosporales</taxon>
        <taxon>Streptomycetaceae</taxon>
        <taxon>Actinacidiphila</taxon>
    </lineage>
</organism>
<feature type="transmembrane region" description="Helical" evidence="9">
    <location>
        <begin position="33"/>
        <end position="55"/>
    </location>
</feature>
<dbReference type="GO" id="GO:0043190">
    <property type="term" value="C:ATP-binding cassette (ABC) transporter complex"/>
    <property type="evidence" value="ECO:0007669"/>
    <property type="project" value="InterPro"/>
</dbReference>
<keyword evidence="5 9" id="KW-0812">Transmembrane</keyword>
<evidence type="ECO:0000259" key="10">
    <source>
        <dbReference type="PROSITE" id="PS50928"/>
    </source>
</evidence>
<dbReference type="PANTHER" id="PTHR30614">
    <property type="entry name" value="MEMBRANE COMPONENT OF AMINO ACID ABC TRANSPORTER"/>
    <property type="match status" value="1"/>
</dbReference>
<keyword evidence="3 9" id="KW-0813">Transport</keyword>
<keyword evidence="8 9" id="KW-0472">Membrane</keyword>
<evidence type="ECO:0000256" key="1">
    <source>
        <dbReference type="ARBA" id="ARBA00004651"/>
    </source>
</evidence>
<feature type="transmembrane region" description="Helical" evidence="9">
    <location>
        <begin position="166"/>
        <end position="185"/>
    </location>
</feature>
<dbReference type="OrthoDB" id="9814902at2"/>
<evidence type="ECO:0000256" key="3">
    <source>
        <dbReference type="ARBA" id="ARBA00022448"/>
    </source>
</evidence>
<dbReference type="Pfam" id="PF00528">
    <property type="entry name" value="BPD_transp_1"/>
    <property type="match status" value="1"/>
</dbReference>
<evidence type="ECO:0000256" key="4">
    <source>
        <dbReference type="ARBA" id="ARBA00022475"/>
    </source>
</evidence>
<feature type="domain" description="ABC transmembrane type-1" evidence="10">
    <location>
        <begin position="29"/>
        <end position="223"/>
    </location>
</feature>
<keyword evidence="4" id="KW-1003">Cell membrane</keyword>
<name>A0A1H0NDJ0_9ACTN</name>
<dbReference type="Gene3D" id="1.10.3720.10">
    <property type="entry name" value="MetI-like"/>
    <property type="match status" value="1"/>
</dbReference>
<dbReference type="PANTHER" id="PTHR30614:SF20">
    <property type="entry name" value="GLUTAMINE TRANSPORT SYSTEM PERMEASE PROTEIN GLNP"/>
    <property type="match status" value="1"/>
</dbReference>
<evidence type="ECO:0000256" key="6">
    <source>
        <dbReference type="ARBA" id="ARBA00022970"/>
    </source>
</evidence>
<evidence type="ECO:0000256" key="8">
    <source>
        <dbReference type="ARBA" id="ARBA00023136"/>
    </source>
</evidence>
<evidence type="ECO:0000256" key="2">
    <source>
        <dbReference type="ARBA" id="ARBA00010072"/>
    </source>
</evidence>
<dbReference type="InterPro" id="IPR043429">
    <property type="entry name" value="ArtM/GltK/GlnP/TcyL/YhdX-like"/>
</dbReference>
<dbReference type="InterPro" id="IPR035906">
    <property type="entry name" value="MetI-like_sf"/>
</dbReference>
<dbReference type="PROSITE" id="PS50928">
    <property type="entry name" value="ABC_TM1"/>
    <property type="match status" value="1"/>
</dbReference>
<dbReference type="AlphaFoldDB" id="A0A1H0NDJ0"/>
<reference evidence="11 12" key="1">
    <citation type="submission" date="2016-10" db="EMBL/GenBank/DDBJ databases">
        <authorList>
            <person name="de Groot N.N."/>
        </authorList>
    </citation>
    <scope>NUCLEOTIDE SEQUENCE [LARGE SCALE GENOMIC DNA]</scope>
    <source>
        <strain evidence="11 12">CGMCC 4.2022</strain>
    </source>
</reference>
<dbReference type="NCBIfam" id="TIGR01726">
    <property type="entry name" value="HEQRo_perm_3TM"/>
    <property type="match status" value="1"/>
</dbReference>
<feature type="transmembrane region" description="Helical" evidence="9">
    <location>
        <begin position="205"/>
        <end position="226"/>
    </location>
</feature>
<evidence type="ECO:0000256" key="5">
    <source>
        <dbReference type="ARBA" id="ARBA00022692"/>
    </source>
</evidence>
<keyword evidence="7 9" id="KW-1133">Transmembrane helix</keyword>
<dbReference type="GO" id="GO:0022857">
    <property type="term" value="F:transmembrane transporter activity"/>
    <property type="evidence" value="ECO:0007669"/>
    <property type="project" value="InterPro"/>
</dbReference>
<evidence type="ECO:0000256" key="9">
    <source>
        <dbReference type="RuleBase" id="RU363032"/>
    </source>
</evidence>
<proteinExistence type="inferred from homology"/>
<dbReference type="InterPro" id="IPR000515">
    <property type="entry name" value="MetI-like"/>
</dbReference>
<protein>
    <submittedName>
        <fullName evidence="11">Amino acid ABC transporter membrane protein, PAAT family</fullName>
    </submittedName>
</protein>